<evidence type="ECO:0000256" key="5">
    <source>
        <dbReference type="ARBA" id="ARBA00022741"/>
    </source>
</evidence>
<evidence type="ECO:0000256" key="3">
    <source>
        <dbReference type="ARBA" id="ARBA00022553"/>
    </source>
</evidence>
<protein>
    <recommendedName>
        <fullName evidence="2">histidine kinase</fullName>
        <ecNumber evidence="2">2.7.13.3</ecNumber>
    </recommendedName>
</protein>
<sequence>MLGIFIIISLGTALIVQSIHQMIFIRQVKSISQGLAELRSNERFFLHVSTRSTVLNELAEQVNLIGDHIQSLNQRTKRLEKVQRQVMTHIAHDLRTPLTSLSGYAELLKNKVDLSHEEMTKYADIIFLKSQNMTRIIRDFFEWARLEADDVKMNFQKVNMVKKVEEVLLSFLQDFNHLGVEPILDLPKSPLWAWADPASIERILSNLITNSLRYGADGGKHGIRMWSKEGRVWIEIWDSGQGILPENIPFVFERLYKGKRHYGSSSGSGLGLSITKKLIEKHHGEIFVHSVPFEKTSFTFYI</sequence>
<evidence type="ECO:0000259" key="9">
    <source>
        <dbReference type="PROSITE" id="PS50109"/>
    </source>
</evidence>
<evidence type="ECO:0000256" key="6">
    <source>
        <dbReference type="ARBA" id="ARBA00022777"/>
    </source>
</evidence>
<proteinExistence type="predicted"/>
<evidence type="ECO:0000256" key="4">
    <source>
        <dbReference type="ARBA" id="ARBA00022679"/>
    </source>
</evidence>
<dbReference type="Gene3D" id="3.30.565.10">
    <property type="entry name" value="Histidine kinase-like ATPase, C-terminal domain"/>
    <property type="match status" value="1"/>
</dbReference>
<accession>A0A920CRR0</accession>
<feature type="domain" description="Histidine kinase" evidence="9">
    <location>
        <begin position="89"/>
        <end position="302"/>
    </location>
</feature>
<name>A0A920CRR0_9BACL</name>
<keyword evidence="4" id="KW-0808">Transferase</keyword>
<evidence type="ECO:0000256" key="8">
    <source>
        <dbReference type="ARBA" id="ARBA00023012"/>
    </source>
</evidence>
<dbReference type="Pfam" id="PF02518">
    <property type="entry name" value="HATPase_c"/>
    <property type="match status" value="1"/>
</dbReference>
<dbReference type="Proteomes" id="UP000682811">
    <property type="component" value="Unassembled WGS sequence"/>
</dbReference>
<dbReference type="EMBL" id="BORT01000004">
    <property type="protein sequence ID" value="GIO46663.1"/>
    <property type="molecule type" value="Genomic_DNA"/>
</dbReference>
<dbReference type="SMART" id="SM00387">
    <property type="entry name" value="HATPase_c"/>
    <property type="match status" value="1"/>
</dbReference>
<keyword evidence="3" id="KW-0597">Phosphoprotein</keyword>
<dbReference type="CDD" id="cd00082">
    <property type="entry name" value="HisKA"/>
    <property type="match status" value="1"/>
</dbReference>
<reference evidence="10 11" key="1">
    <citation type="submission" date="2021-03" db="EMBL/GenBank/DDBJ databases">
        <title>Antimicrobial resistance genes in bacteria isolated from Japanese honey, and their potential for conferring macrolide and lincosamide resistance in the American foulbrood pathogen Paenibacillus larvae.</title>
        <authorList>
            <person name="Okamoto M."/>
            <person name="Kumagai M."/>
            <person name="Kanamori H."/>
            <person name="Takamatsu D."/>
        </authorList>
    </citation>
    <scope>NUCLEOTIDE SEQUENCE [LARGE SCALE GENOMIC DNA]</scope>
    <source>
        <strain evidence="10 11">J34TS1</strain>
    </source>
</reference>
<dbReference type="InterPro" id="IPR036890">
    <property type="entry name" value="HATPase_C_sf"/>
</dbReference>
<dbReference type="PROSITE" id="PS50109">
    <property type="entry name" value="HIS_KIN"/>
    <property type="match status" value="1"/>
</dbReference>
<keyword evidence="11" id="KW-1185">Reference proteome</keyword>
<dbReference type="InterPro" id="IPR036097">
    <property type="entry name" value="HisK_dim/P_sf"/>
</dbReference>
<keyword evidence="6 10" id="KW-0418">Kinase</keyword>
<keyword evidence="7" id="KW-0067">ATP-binding</keyword>
<dbReference type="AlphaFoldDB" id="A0A920CRR0"/>
<comment type="catalytic activity">
    <reaction evidence="1">
        <text>ATP + protein L-histidine = ADP + protein N-phospho-L-histidine.</text>
        <dbReference type="EC" id="2.7.13.3"/>
    </reaction>
</comment>
<dbReference type="GO" id="GO:0005524">
    <property type="term" value="F:ATP binding"/>
    <property type="evidence" value="ECO:0007669"/>
    <property type="project" value="UniProtKB-KW"/>
</dbReference>
<dbReference type="PANTHER" id="PTHR43711:SF1">
    <property type="entry name" value="HISTIDINE KINASE 1"/>
    <property type="match status" value="1"/>
</dbReference>
<dbReference type="SMART" id="SM00388">
    <property type="entry name" value="HisKA"/>
    <property type="match status" value="1"/>
</dbReference>
<dbReference type="InterPro" id="IPR003661">
    <property type="entry name" value="HisK_dim/P_dom"/>
</dbReference>
<comment type="caution">
    <text evidence="10">The sequence shown here is derived from an EMBL/GenBank/DDBJ whole genome shotgun (WGS) entry which is preliminary data.</text>
</comment>
<dbReference type="RefSeq" id="WP_237100265.1">
    <property type="nucleotide sequence ID" value="NZ_AP025343.1"/>
</dbReference>
<evidence type="ECO:0000313" key="11">
    <source>
        <dbReference type="Proteomes" id="UP000682811"/>
    </source>
</evidence>
<dbReference type="InterPro" id="IPR003594">
    <property type="entry name" value="HATPase_dom"/>
</dbReference>
<gene>
    <name evidence="10" type="ORF">J34TS1_14280</name>
</gene>
<dbReference type="Gene3D" id="1.10.287.130">
    <property type="match status" value="1"/>
</dbReference>
<dbReference type="InterPro" id="IPR005467">
    <property type="entry name" value="His_kinase_dom"/>
</dbReference>
<organism evidence="10 11">
    <name type="scientific">Paenibacillus azoreducens</name>
    <dbReference type="NCBI Taxonomy" id="116718"/>
    <lineage>
        <taxon>Bacteria</taxon>
        <taxon>Bacillati</taxon>
        <taxon>Bacillota</taxon>
        <taxon>Bacilli</taxon>
        <taxon>Bacillales</taxon>
        <taxon>Paenibacillaceae</taxon>
        <taxon>Paenibacillus</taxon>
    </lineage>
</organism>
<dbReference type="Pfam" id="PF00512">
    <property type="entry name" value="HisKA"/>
    <property type="match status" value="1"/>
</dbReference>
<dbReference type="SUPFAM" id="SSF47384">
    <property type="entry name" value="Homodimeric domain of signal transducing histidine kinase"/>
    <property type="match status" value="1"/>
</dbReference>
<dbReference type="InterPro" id="IPR050736">
    <property type="entry name" value="Sensor_HK_Regulatory"/>
</dbReference>
<dbReference type="SUPFAM" id="SSF55874">
    <property type="entry name" value="ATPase domain of HSP90 chaperone/DNA topoisomerase II/histidine kinase"/>
    <property type="match status" value="1"/>
</dbReference>
<evidence type="ECO:0000256" key="2">
    <source>
        <dbReference type="ARBA" id="ARBA00012438"/>
    </source>
</evidence>
<dbReference type="GO" id="GO:0000155">
    <property type="term" value="F:phosphorelay sensor kinase activity"/>
    <property type="evidence" value="ECO:0007669"/>
    <property type="project" value="InterPro"/>
</dbReference>
<evidence type="ECO:0000256" key="1">
    <source>
        <dbReference type="ARBA" id="ARBA00000085"/>
    </source>
</evidence>
<dbReference type="InterPro" id="IPR004358">
    <property type="entry name" value="Sig_transdc_His_kin-like_C"/>
</dbReference>
<evidence type="ECO:0000313" key="10">
    <source>
        <dbReference type="EMBL" id="GIO46663.1"/>
    </source>
</evidence>
<dbReference type="PANTHER" id="PTHR43711">
    <property type="entry name" value="TWO-COMPONENT HISTIDINE KINASE"/>
    <property type="match status" value="1"/>
</dbReference>
<keyword evidence="5" id="KW-0547">Nucleotide-binding</keyword>
<evidence type="ECO:0000256" key="7">
    <source>
        <dbReference type="ARBA" id="ARBA00022840"/>
    </source>
</evidence>
<keyword evidence="8" id="KW-0902">Two-component regulatory system</keyword>
<dbReference type="PRINTS" id="PR00344">
    <property type="entry name" value="BCTRLSENSOR"/>
</dbReference>
<dbReference type="EC" id="2.7.13.3" evidence="2"/>